<feature type="compositionally biased region" description="Basic and acidic residues" evidence="7">
    <location>
        <begin position="759"/>
        <end position="782"/>
    </location>
</feature>
<gene>
    <name evidence="9" type="ORF">B7463_g8241</name>
</gene>
<feature type="region of interest" description="Disordered" evidence="7">
    <location>
        <begin position="759"/>
        <end position="786"/>
    </location>
</feature>
<proteinExistence type="predicted"/>
<feature type="compositionally biased region" description="Low complexity" evidence="7">
    <location>
        <begin position="15"/>
        <end position="29"/>
    </location>
</feature>
<evidence type="ECO:0000256" key="5">
    <source>
        <dbReference type="ARBA" id="ARBA00023163"/>
    </source>
</evidence>
<dbReference type="STRING" id="5539.A0A3E2H3W4"/>
<dbReference type="OMA" id="HSVSCFQ"/>
<evidence type="ECO:0000313" key="9">
    <source>
        <dbReference type="EMBL" id="RFU28084.1"/>
    </source>
</evidence>
<feature type="non-terminal residue" evidence="9">
    <location>
        <position position="897"/>
    </location>
</feature>
<evidence type="ECO:0000256" key="7">
    <source>
        <dbReference type="SAM" id="MobiDB-lite"/>
    </source>
</evidence>
<dbReference type="CDD" id="cd12148">
    <property type="entry name" value="fungal_TF_MHR"/>
    <property type="match status" value="1"/>
</dbReference>
<keyword evidence="3" id="KW-0805">Transcription regulation</keyword>
<evidence type="ECO:0000313" key="10">
    <source>
        <dbReference type="Proteomes" id="UP000258309"/>
    </source>
</evidence>
<dbReference type="Proteomes" id="UP000258309">
    <property type="component" value="Unassembled WGS sequence"/>
</dbReference>
<evidence type="ECO:0000256" key="4">
    <source>
        <dbReference type="ARBA" id="ARBA00023125"/>
    </source>
</evidence>
<sequence length="897" mass="99179">MSATRDKRHENVIRSSVPPAATMSASASTKQPCPGPGRRPTKAIVESLRAENEDLRSIIAQLQGHSVPEDALLSPGAAGQPADGLAVQRQTLSHTSDLTSISPASSHELAQMVSTPKQVESTERDKPDSDVSPFLSMDERGNLDSFGPSSAIQSAMKPPVSTLREVEMEHIRNGLFVNAVLSRQSEHRLLGSVELTGVSADLALHLLDLHWHRQHHTFLLTYRPAIMRDLLKWGPFASPFLINAILACSSKYSHRNEVRDDHSDPRTAGGRFFRRCDELMSTENLLLTPSLPIMVGLLLLGSTYNAQGLTSKGWLLTGYALRMVYDLGLHLNRELAYQNAEDVEIRRRVFWGAFVCDKLQSLYLGRPVAIKLRDTYVSLELNDTMEENELWTPYINPAISDGFSIRSAVPQGPIHSVSCFQHFCLLSKIMTQIIDEFYVIGATAASARASIQVIDNLLNKWKSELPEGLRLDPIAIIYGPAPIPAPNILILHVTYYALIILLYRPLVADGHLRSASAPVTSWKRCTEAARNITHVAVAYRSAYTLRGAPYLVSYGLYVACTIHVRNAAAEENKHTNHSSLLLSWSVQCLEELSIPNPGVSRPVRIIRKLMSSKGVTLPNPETHSVNNLPEGLADKGTSDFQAPGDIFSSRFSGFGAAVDDATTSSNGWQESFEDDVLYGFMDGQLSNFGDLIPMMSENPVLAMGDAQNVGGQIIDAYSSIKRIQEFLVAEEVEDDTEWHLEIRDATVVQHISFTWERTRTEDESTKLATRPRGEKSKQDKTTKNKQTKIYTNSHGAEKVATAITQTMSNRKEPFELHDISLTISRNKLIAVISPVSSRKSSLLTALAEEMRYTSGKLILRASRRAFCTQYTWIQNTNGFGRPGSTESTTKPLSSIDG</sequence>
<protein>
    <recommendedName>
        <fullName evidence="8">Xylanolytic transcriptional activator regulatory domain-containing protein</fullName>
    </recommendedName>
</protein>
<keyword evidence="1" id="KW-0479">Metal-binding</keyword>
<feature type="domain" description="Xylanolytic transcriptional activator regulatory" evidence="8">
    <location>
        <begin position="313"/>
        <end position="386"/>
    </location>
</feature>
<dbReference type="Pfam" id="PF04082">
    <property type="entry name" value="Fungal_trans"/>
    <property type="match status" value="1"/>
</dbReference>
<dbReference type="InterPro" id="IPR051615">
    <property type="entry name" value="Transcr_Regulatory_Elem"/>
</dbReference>
<dbReference type="InterPro" id="IPR007219">
    <property type="entry name" value="XnlR_reg_dom"/>
</dbReference>
<evidence type="ECO:0000256" key="2">
    <source>
        <dbReference type="ARBA" id="ARBA00022833"/>
    </source>
</evidence>
<accession>A0A3E2H3W4</accession>
<keyword evidence="6" id="KW-0539">Nucleus</keyword>
<reference evidence="9 10" key="1">
    <citation type="submission" date="2018-05" db="EMBL/GenBank/DDBJ databases">
        <title>Draft genome sequence of Scytalidium lignicola DSM 105466, a ubiquitous saprotrophic fungus.</title>
        <authorList>
            <person name="Buettner E."/>
            <person name="Gebauer A.M."/>
            <person name="Hofrichter M."/>
            <person name="Liers C."/>
            <person name="Kellner H."/>
        </authorList>
    </citation>
    <scope>NUCLEOTIDE SEQUENCE [LARGE SCALE GENOMIC DNA]</scope>
    <source>
        <strain evidence="9 10">DSM 105466</strain>
    </source>
</reference>
<dbReference type="Gene3D" id="3.40.50.300">
    <property type="entry name" value="P-loop containing nucleotide triphosphate hydrolases"/>
    <property type="match status" value="1"/>
</dbReference>
<dbReference type="PANTHER" id="PTHR31313:SF86">
    <property type="entry name" value="ZN(2)-C6 FUNGAL-TYPE DOMAIN-CONTAINING PROTEIN"/>
    <property type="match status" value="1"/>
</dbReference>
<feature type="region of interest" description="Disordered" evidence="7">
    <location>
        <begin position="878"/>
        <end position="897"/>
    </location>
</feature>
<dbReference type="GO" id="GO:0008270">
    <property type="term" value="F:zinc ion binding"/>
    <property type="evidence" value="ECO:0007669"/>
    <property type="project" value="InterPro"/>
</dbReference>
<feature type="compositionally biased region" description="Basic and acidic residues" evidence="7">
    <location>
        <begin position="1"/>
        <end position="12"/>
    </location>
</feature>
<feature type="region of interest" description="Disordered" evidence="7">
    <location>
        <begin position="70"/>
        <end position="139"/>
    </location>
</feature>
<organism evidence="9 10">
    <name type="scientific">Scytalidium lignicola</name>
    <name type="common">Hyphomycete</name>
    <dbReference type="NCBI Taxonomy" id="5539"/>
    <lineage>
        <taxon>Eukaryota</taxon>
        <taxon>Fungi</taxon>
        <taxon>Dikarya</taxon>
        <taxon>Ascomycota</taxon>
        <taxon>Pezizomycotina</taxon>
        <taxon>Leotiomycetes</taxon>
        <taxon>Leotiomycetes incertae sedis</taxon>
        <taxon>Scytalidium</taxon>
    </lineage>
</organism>
<keyword evidence="2" id="KW-0862">Zinc</keyword>
<feature type="compositionally biased region" description="Basic and acidic residues" evidence="7">
    <location>
        <begin position="120"/>
        <end position="129"/>
    </location>
</feature>
<evidence type="ECO:0000256" key="3">
    <source>
        <dbReference type="ARBA" id="ARBA00023015"/>
    </source>
</evidence>
<dbReference type="AlphaFoldDB" id="A0A3E2H3W4"/>
<feature type="region of interest" description="Disordered" evidence="7">
    <location>
        <begin position="1"/>
        <end position="42"/>
    </location>
</feature>
<keyword evidence="10" id="KW-1185">Reference proteome</keyword>
<feature type="non-terminal residue" evidence="9">
    <location>
        <position position="1"/>
    </location>
</feature>
<feature type="compositionally biased region" description="Polar residues" evidence="7">
    <location>
        <begin position="88"/>
        <end position="105"/>
    </location>
</feature>
<evidence type="ECO:0000259" key="8">
    <source>
        <dbReference type="SMART" id="SM00906"/>
    </source>
</evidence>
<dbReference type="OrthoDB" id="4161332at2759"/>
<evidence type="ECO:0000256" key="1">
    <source>
        <dbReference type="ARBA" id="ARBA00022723"/>
    </source>
</evidence>
<keyword evidence="4" id="KW-0238">DNA-binding</keyword>
<dbReference type="InterPro" id="IPR027417">
    <property type="entry name" value="P-loop_NTPase"/>
</dbReference>
<dbReference type="PANTHER" id="PTHR31313">
    <property type="entry name" value="TY1 ENHANCER ACTIVATOR"/>
    <property type="match status" value="1"/>
</dbReference>
<dbReference type="GO" id="GO:0006351">
    <property type="term" value="P:DNA-templated transcription"/>
    <property type="evidence" value="ECO:0007669"/>
    <property type="project" value="InterPro"/>
</dbReference>
<name>A0A3E2H3W4_SCYLI</name>
<comment type="caution">
    <text evidence="9">The sequence shown here is derived from an EMBL/GenBank/DDBJ whole genome shotgun (WGS) entry which is preliminary data.</text>
</comment>
<dbReference type="SMART" id="SM00906">
    <property type="entry name" value="Fungal_trans"/>
    <property type="match status" value="1"/>
</dbReference>
<evidence type="ECO:0000256" key="6">
    <source>
        <dbReference type="ARBA" id="ARBA00023242"/>
    </source>
</evidence>
<dbReference type="EMBL" id="NCSJ02000176">
    <property type="protein sequence ID" value="RFU28084.1"/>
    <property type="molecule type" value="Genomic_DNA"/>
</dbReference>
<keyword evidence="5" id="KW-0804">Transcription</keyword>
<dbReference type="GO" id="GO:0003677">
    <property type="term" value="F:DNA binding"/>
    <property type="evidence" value="ECO:0007669"/>
    <property type="project" value="UniProtKB-KW"/>
</dbReference>